<dbReference type="Pfam" id="PF00010">
    <property type="entry name" value="HLH"/>
    <property type="match status" value="1"/>
</dbReference>
<name>A0ABM1MSR6_NICVS</name>
<organism evidence="3 4">
    <name type="scientific">Nicrophorus vespilloides</name>
    <name type="common">Boreal carrion beetle</name>
    <dbReference type="NCBI Taxonomy" id="110193"/>
    <lineage>
        <taxon>Eukaryota</taxon>
        <taxon>Metazoa</taxon>
        <taxon>Ecdysozoa</taxon>
        <taxon>Arthropoda</taxon>
        <taxon>Hexapoda</taxon>
        <taxon>Insecta</taxon>
        <taxon>Pterygota</taxon>
        <taxon>Neoptera</taxon>
        <taxon>Endopterygota</taxon>
        <taxon>Coleoptera</taxon>
        <taxon>Polyphaga</taxon>
        <taxon>Staphyliniformia</taxon>
        <taxon>Silphidae</taxon>
        <taxon>Nicrophorinae</taxon>
        <taxon>Nicrophorus</taxon>
    </lineage>
</organism>
<dbReference type="Proteomes" id="UP000695000">
    <property type="component" value="Unplaced"/>
</dbReference>
<evidence type="ECO:0000313" key="3">
    <source>
        <dbReference type="Proteomes" id="UP000695000"/>
    </source>
</evidence>
<keyword evidence="3" id="KW-1185">Reference proteome</keyword>
<dbReference type="InterPro" id="IPR011598">
    <property type="entry name" value="bHLH_dom"/>
</dbReference>
<proteinExistence type="predicted"/>
<gene>
    <name evidence="4" type="primary">LOC108563451</name>
</gene>
<dbReference type="GeneID" id="108563451"/>
<evidence type="ECO:0000313" key="4">
    <source>
        <dbReference type="RefSeq" id="XP_017777616.1"/>
    </source>
</evidence>
<dbReference type="RefSeq" id="XP_017777616.1">
    <property type="nucleotide sequence ID" value="XM_017922127.1"/>
</dbReference>
<sequence length="194" mass="22268">MMMEYLQYAESSQDANFGRAMNNNNNNVGKRRRSSNYPQSEEFANPVRQRSQANARERDRTHSIIHPNSRNNVNSAFSLLRNLIPTEPKDRKLSKIETLRLASSYISHLGTQLIAGPIDQPCLRISRHVMDNEQHNSRNSVCTFCIAHKKAPKSTNINQDDYVLCTNTLENQIYFQQEAIEISTDITATSDLYF</sequence>
<dbReference type="InterPro" id="IPR050283">
    <property type="entry name" value="E-box_TF_Regulators"/>
</dbReference>
<feature type="domain" description="BHLH" evidence="2">
    <location>
        <begin position="57"/>
        <end position="109"/>
    </location>
</feature>
<dbReference type="PANTHER" id="PTHR23349">
    <property type="entry name" value="BASIC HELIX-LOOP-HELIX TRANSCRIPTION FACTOR, TWIST"/>
    <property type="match status" value="1"/>
</dbReference>
<dbReference type="Gene3D" id="4.10.280.10">
    <property type="entry name" value="Helix-loop-helix DNA-binding domain"/>
    <property type="match status" value="1"/>
</dbReference>
<protein>
    <submittedName>
        <fullName evidence="4">Transcription factor 15 isoform X1</fullName>
    </submittedName>
</protein>
<feature type="region of interest" description="Disordered" evidence="1">
    <location>
        <begin position="16"/>
        <end position="71"/>
    </location>
</feature>
<dbReference type="SMART" id="SM00353">
    <property type="entry name" value="HLH"/>
    <property type="match status" value="1"/>
</dbReference>
<dbReference type="PROSITE" id="PS50888">
    <property type="entry name" value="BHLH"/>
    <property type="match status" value="1"/>
</dbReference>
<dbReference type="SUPFAM" id="SSF47459">
    <property type="entry name" value="HLH, helix-loop-helix DNA-binding domain"/>
    <property type="match status" value="1"/>
</dbReference>
<dbReference type="CDD" id="cd11465">
    <property type="entry name" value="bHLH_TS_scleraxis_like"/>
    <property type="match status" value="1"/>
</dbReference>
<accession>A0ABM1MSR6</accession>
<evidence type="ECO:0000259" key="2">
    <source>
        <dbReference type="PROSITE" id="PS50888"/>
    </source>
</evidence>
<dbReference type="PANTHER" id="PTHR23349:SF42">
    <property type="entry name" value="BHLH DOMAIN-CONTAINING PROTEIN"/>
    <property type="match status" value="1"/>
</dbReference>
<reference evidence="4" key="1">
    <citation type="submission" date="2025-08" db="UniProtKB">
        <authorList>
            <consortium name="RefSeq"/>
        </authorList>
    </citation>
    <scope>IDENTIFICATION</scope>
    <source>
        <tissue evidence="4">Whole Larva</tissue>
    </source>
</reference>
<dbReference type="InterPro" id="IPR036638">
    <property type="entry name" value="HLH_DNA-bd_sf"/>
</dbReference>
<evidence type="ECO:0000256" key="1">
    <source>
        <dbReference type="SAM" id="MobiDB-lite"/>
    </source>
</evidence>